<evidence type="ECO:0000313" key="4">
    <source>
        <dbReference type="Proteomes" id="UP001365542"/>
    </source>
</evidence>
<sequence length="682" mass="75206">MLSVSIQKSSRSVESVWRKLILAAAYAIPTLALPALSPSQQQNTVLSTTNDGATDIFQVYRPPLAPIGKTTNPHDDFSGEACSSTLFTHEFVNSWGQPAVAPYTPPPQSCEWNTVYFHLHSTSKGRQYDRLAFLYFNDTELWRTSTAEPTANGIYFTYTKDLTHFEVLLRQNGKLIFDLGNTVTNILTGTFTVTLSAHYFKLDLPPQQKPADIVLPVSKMQGSNGQASPFSLPNDLAETKLSIPQNVKKAVLSVIASGNADEEFWYTNVPDNLVSSFPNTTLFGHSSYREIQVLVDGVLIDVIMPIPTIYTGGINPGLWKPIVCPYAYDLWEAHIDITPWVAGKSSAVIELQVEGMVNSGQGLEIGGGIGSNWYVSGRMFFWTDNGAPQVKPAEYSLQLSPPDINFSHTVDGEGEDKTASFRISVGRKIVITRDFGSGILSWERTQSYGIESALFANGNNQSLWTNTLAHESVQVATYVHSGQSYLHETQMGPSISIRDDDFTLRVNSSGITYPDQSFYIFGKVNSRYTNQGPESPLLTDKSPFFMNLYSEDKLGVNNFHDDRFVDASSAYFSAAPGSGQNSWISGDSHQGYRYNLDGNYFSTDRTVRSYERDVKSTYPNLTGDIQTLNGVSITKFSAPTSTNGRRLMEVEIGPDEVICASRPQGDLRGHSSCPDKLPPKGL</sequence>
<dbReference type="EMBL" id="JAVHJO010000003">
    <property type="protein sequence ID" value="KAK6541918.1"/>
    <property type="molecule type" value="Genomic_DNA"/>
</dbReference>
<gene>
    <name evidence="3" type="ORF">TWF694_007694</name>
</gene>
<accession>A0AAV9XIZ6</accession>
<dbReference type="AlphaFoldDB" id="A0AAV9XIZ6"/>
<dbReference type="InterPro" id="IPR056948">
    <property type="entry name" value="PNGaseA_N"/>
</dbReference>
<dbReference type="Proteomes" id="UP001365542">
    <property type="component" value="Unassembled WGS sequence"/>
</dbReference>
<comment type="caution">
    <text evidence="3">The sequence shown here is derived from an EMBL/GenBank/DDBJ whole genome shotgun (WGS) entry which is preliminary data.</text>
</comment>
<keyword evidence="4" id="KW-1185">Reference proteome</keyword>
<proteinExistence type="predicted"/>
<dbReference type="InterPro" id="IPR021102">
    <property type="entry name" value="PNGase_A"/>
</dbReference>
<dbReference type="PANTHER" id="PTHR31104">
    <property type="entry name" value="PEPTIDE-N4-(N-ACETYL-BETA-GLUCOSAMINYL)ASPARAGINE AMIDASE A PROTEIN"/>
    <property type="match status" value="1"/>
</dbReference>
<evidence type="ECO:0000259" key="2">
    <source>
        <dbReference type="Pfam" id="PF12222"/>
    </source>
</evidence>
<reference evidence="3 4" key="1">
    <citation type="submission" date="2019-10" db="EMBL/GenBank/DDBJ databases">
        <authorList>
            <person name="Palmer J.M."/>
        </authorList>
    </citation>
    <scope>NUCLEOTIDE SEQUENCE [LARGE SCALE GENOMIC DNA]</scope>
    <source>
        <strain evidence="3 4">TWF694</strain>
    </source>
</reference>
<organism evidence="3 4">
    <name type="scientific">Orbilia ellipsospora</name>
    <dbReference type="NCBI Taxonomy" id="2528407"/>
    <lineage>
        <taxon>Eukaryota</taxon>
        <taxon>Fungi</taxon>
        <taxon>Dikarya</taxon>
        <taxon>Ascomycota</taxon>
        <taxon>Pezizomycotina</taxon>
        <taxon>Orbiliomycetes</taxon>
        <taxon>Orbiliales</taxon>
        <taxon>Orbiliaceae</taxon>
        <taxon>Orbilia</taxon>
    </lineage>
</organism>
<evidence type="ECO:0000313" key="3">
    <source>
        <dbReference type="EMBL" id="KAK6541918.1"/>
    </source>
</evidence>
<feature type="region of interest" description="Disordered" evidence="1">
    <location>
        <begin position="661"/>
        <end position="682"/>
    </location>
</feature>
<protein>
    <recommendedName>
        <fullName evidence="2">Peptide N-acetyl-beta-D-glucosaminyl asparaginase amidase A N-terminal domain-containing protein</fullName>
    </recommendedName>
</protein>
<dbReference type="Pfam" id="PF12222">
    <property type="entry name" value="PNGaseA"/>
    <property type="match status" value="1"/>
</dbReference>
<evidence type="ECO:0000256" key="1">
    <source>
        <dbReference type="SAM" id="MobiDB-lite"/>
    </source>
</evidence>
<feature type="domain" description="Peptide N-acetyl-beta-D-glucosaminyl asparaginase amidase A N-terminal" evidence="2">
    <location>
        <begin position="79"/>
        <end position="388"/>
    </location>
</feature>
<name>A0AAV9XIZ6_9PEZI</name>